<organism evidence="1 2">
    <name type="scientific">Lojkania enalia</name>
    <dbReference type="NCBI Taxonomy" id="147567"/>
    <lineage>
        <taxon>Eukaryota</taxon>
        <taxon>Fungi</taxon>
        <taxon>Dikarya</taxon>
        <taxon>Ascomycota</taxon>
        <taxon>Pezizomycotina</taxon>
        <taxon>Dothideomycetes</taxon>
        <taxon>Pleosporomycetidae</taxon>
        <taxon>Pleosporales</taxon>
        <taxon>Pleosporales incertae sedis</taxon>
        <taxon>Lojkania</taxon>
    </lineage>
</organism>
<gene>
    <name evidence="1" type="ORF">CC78DRAFT_614820</name>
</gene>
<comment type="caution">
    <text evidence="1">The sequence shown here is derived from an EMBL/GenBank/DDBJ whole genome shotgun (WGS) entry which is preliminary data.</text>
</comment>
<proteinExistence type="predicted"/>
<name>A0A9P4N7J8_9PLEO</name>
<accession>A0A9P4N7J8</accession>
<keyword evidence="2" id="KW-1185">Reference proteome</keyword>
<reference evidence="2" key="1">
    <citation type="journal article" date="2020" name="Stud. Mycol.">
        <title>101 Dothideomycetes genomes: A test case for predicting lifestyles and emergence of pathogens.</title>
        <authorList>
            <person name="Haridas S."/>
            <person name="Albert R."/>
            <person name="Binder M."/>
            <person name="Bloem J."/>
            <person name="LaButti K."/>
            <person name="Salamov A."/>
            <person name="Andreopoulos B."/>
            <person name="Baker S."/>
            <person name="Barry K."/>
            <person name="Bills G."/>
            <person name="Bluhm B."/>
            <person name="Cannon C."/>
            <person name="Castanera R."/>
            <person name="Culley D."/>
            <person name="Daum C."/>
            <person name="Ezra D."/>
            <person name="Gonzalez J."/>
            <person name="Henrissat B."/>
            <person name="Kuo A."/>
            <person name="Liang C."/>
            <person name="Lipzen A."/>
            <person name="Lutzoni F."/>
            <person name="Magnuson J."/>
            <person name="Mondo S."/>
            <person name="Nolan M."/>
            <person name="Ohm R."/>
            <person name="Pangilinan J."/>
            <person name="Park H.-J."/>
            <person name="Ramirez L."/>
            <person name="Alfaro M."/>
            <person name="Sun H."/>
            <person name="Tritt A."/>
            <person name="Yoshinaga Y."/>
            <person name="Zwiers L.-H."/>
            <person name="Turgeon B."/>
            <person name="Goodwin S."/>
            <person name="Spatafora J."/>
            <person name="Crous P."/>
            <person name="Grigoriev I."/>
        </authorList>
    </citation>
    <scope>NUCLEOTIDE SEQUENCE [LARGE SCALE GENOMIC DNA]</scope>
    <source>
        <strain evidence="2">CBS 304.66</strain>
    </source>
</reference>
<protein>
    <submittedName>
        <fullName evidence="1">Uncharacterized protein</fullName>
    </submittedName>
</protein>
<dbReference type="EMBL" id="ML986596">
    <property type="protein sequence ID" value="KAF2266639.1"/>
    <property type="molecule type" value="Genomic_DNA"/>
</dbReference>
<evidence type="ECO:0000313" key="2">
    <source>
        <dbReference type="Proteomes" id="UP000800093"/>
    </source>
</evidence>
<dbReference type="Proteomes" id="UP000800093">
    <property type="component" value="Unassembled WGS sequence"/>
</dbReference>
<dbReference type="AlphaFoldDB" id="A0A9P4N7J8"/>
<sequence>MGHWGLETDQAAQRVCVMTPYGRNQYTQYPTPPYSPCWSYPPFSQQYPPVTSIEHFGFHTASPPPLIWHGARDPMLGKVCYLPDGKTIPKWSVVHAQKCQDGFFKHPVLVIEVEFLYIYFYALTRVPPVAIAQLGMCMRIGSTQEDEGPGVLKLAQGSSKMYAETWINLEQRFKIERTILVPWSLDVRIAECESLKLNRKIGQLETGTVVLLLNPPGSATIGAPVVVLENRYPQFRFLRIKAVKDNITFKEPLHPAYARARQSCLVIEHEFRVGHGGAPVMLLEPYSPNLREKSYVEVIRKPKWGHMDRCQTWCWPPVIIQEWSIKLLQEWIACTPSPQKGLHAQPVQQNWMAIPRDRSLAIGWYGYGANHVQGRSNTMTMGMGTP</sequence>
<dbReference type="OrthoDB" id="3778180at2759"/>
<evidence type="ECO:0000313" key="1">
    <source>
        <dbReference type="EMBL" id="KAF2266639.1"/>
    </source>
</evidence>